<dbReference type="AlphaFoldDB" id="A0AA37HW46"/>
<proteinExistence type="predicted"/>
<name>A0AA37HW46_SEGBR</name>
<reference evidence="2 3" key="1">
    <citation type="submission" date="2017-08" db="EMBL/GenBank/DDBJ databases">
        <title>Comparative genomics of non-oral Prevotella species.</title>
        <authorList>
            <person name="Accetto T."/>
            <person name="Nograsek B."/>
            <person name="Avgustin G."/>
        </authorList>
    </citation>
    <scope>NUCLEOTIDE SEQUENCE [LARGE SCALE GENOMIC DNA]</scope>
    <source>
        <strain evidence="2 3">TC1-1</strain>
    </source>
</reference>
<evidence type="ECO:0000313" key="1">
    <source>
        <dbReference type="EMBL" id="GJG27537.1"/>
    </source>
</evidence>
<dbReference type="EMBL" id="NPJF01000024">
    <property type="protein sequence ID" value="OYP56190.1"/>
    <property type="molecule type" value="Genomic_DNA"/>
</dbReference>
<dbReference type="EMBL" id="BPTR01000001">
    <property type="protein sequence ID" value="GJG27537.1"/>
    <property type="molecule type" value="Genomic_DNA"/>
</dbReference>
<dbReference type="RefSeq" id="WP_027454180.1">
    <property type="nucleotide sequence ID" value="NZ_BPTR01000001.1"/>
</dbReference>
<evidence type="ECO:0000313" key="4">
    <source>
        <dbReference type="Proteomes" id="UP000887043"/>
    </source>
</evidence>
<dbReference type="Proteomes" id="UP000887043">
    <property type="component" value="Unassembled WGS sequence"/>
</dbReference>
<evidence type="ECO:0000313" key="3">
    <source>
        <dbReference type="Proteomes" id="UP000216189"/>
    </source>
</evidence>
<dbReference type="Proteomes" id="UP000216189">
    <property type="component" value="Unassembled WGS sequence"/>
</dbReference>
<accession>A0AA37HW46</accession>
<gene>
    <name evidence="2" type="ORF">CIK91_04045</name>
    <name evidence="1" type="ORF">PRRU23_12370</name>
</gene>
<protein>
    <submittedName>
        <fullName evidence="1">Uncharacterized protein</fullName>
    </submittedName>
</protein>
<comment type="caution">
    <text evidence="1">The sequence shown here is derived from an EMBL/GenBank/DDBJ whole genome shotgun (WGS) entry which is preliminary data.</text>
</comment>
<dbReference type="GeneID" id="72479401"/>
<organism evidence="1 4">
    <name type="scientific">Segatella bryantii</name>
    <name type="common">Prevotella bryantii</name>
    <dbReference type="NCBI Taxonomy" id="77095"/>
    <lineage>
        <taxon>Bacteria</taxon>
        <taxon>Pseudomonadati</taxon>
        <taxon>Bacteroidota</taxon>
        <taxon>Bacteroidia</taxon>
        <taxon>Bacteroidales</taxon>
        <taxon>Prevotellaceae</taxon>
        <taxon>Segatella</taxon>
    </lineage>
</organism>
<reference evidence="1" key="2">
    <citation type="submission" date="2021-08" db="EMBL/GenBank/DDBJ databases">
        <title>Prevotella lacticifex sp. nov., isolated from rumen of cow.</title>
        <authorList>
            <person name="Shinkai T."/>
            <person name="Ikeyama N."/>
            <person name="Kumagai M."/>
            <person name="Ohmori H."/>
            <person name="Sakamoto M."/>
            <person name="Ohkuma M."/>
            <person name="Mitsumori M."/>
        </authorList>
    </citation>
    <scope>NUCLEOTIDE SEQUENCE</scope>
    <source>
        <strain evidence="1">DSM 11371</strain>
    </source>
</reference>
<sequence>MKLYQLLQAFEFKELFPEINNMFPNANLHRDVYEKAFQLACELKPIASKKVIRYEVMNDPDTNEMFYGSDDKNFEGPWEVVIGKEIKKEKGVDLNDTEIAANCLLNLLMISRCPKSFEPEYRKLMK</sequence>
<keyword evidence="3" id="KW-1185">Reference proteome</keyword>
<evidence type="ECO:0000313" key="2">
    <source>
        <dbReference type="EMBL" id="OYP56190.1"/>
    </source>
</evidence>